<accession>A0A8X6HJ31</accession>
<evidence type="ECO:0000313" key="1">
    <source>
        <dbReference type="EMBL" id="GFR24493.1"/>
    </source>
</evidence>
<dbReference type="Proteomes" id="UP000887116">
    <property type="component" value="Unassembled WGS sequence"/>
</dbReference>
<dbReference type="AlphaFoldDB" id="A0A8X6HJ31"/>
<dbReference type="EMBL" id="BMAO01018576">
    <property type="protein sequence ID" value="GFR24493.1"/>
    <property type="molecule type" value="Genomic_DNA"/>
</dbReference>
<reference evidence="1" key="1">
    <citation type="submission" date="2020-07" db="EMBL/GenBank/DDBJ databases">
        <title>Multicomponent nature underlies the extraordinary mechanical properties of spider dragline silk.</title>
        <authorList>
            <person name="Kono N."/>
            <person name="Nakamura H."/>
            <person name="Mori M."/>
            <person name="Yoshida Y."/>
            <person name="Ohtoshi R."/>
            <person name="Malay A.D."/>
            <person name="Moran D.A.P."/>
            <person name="Tomita M."/>
            <person name="Numata K."/>
            <person name="Arakawa K."/>
        </authorList>
    </citation>
    <scope>NUCLEOTIDE SEQUENCE</scope>
</reference>
<sequence length="126" mass="14503">MFDLVNEEPLLNITLKQKDGFQSRETARCPCGFTECRVWIRILDSHDWTLGRTTGAGSKITRRMGSCITVGSLSTGGEYWTYNLWVFSSLVARLGHRESSYAFSTCFRSLFYSAPDFYMVHDRQQH</sequence>
<comment type="caution">
    <text evidence="1">The sequence shown here is derived from an EMBL/GenBank/DDBJ whole genome shotgun (WGS) entry which is preliminary data.</text>
</comment>
<evidence type="ECO:0000313" key="2">
    <source>
        <dbReference type="Proteomes" id="UP000887116"/>
    </source>
</evidence>
<keyword evidence="2" id="KW-1185">Reference proteome</keyword>
<protein>
    <submittedName>
        <fullName evidence="1">Uncharacterized protein</fullName>
    </submittedName>
</protein>
<gene>
    <name evidence="1" type="ORF">TNCT_440811</name>
</gene>
<organism evidence="1 2">
    <name type="scientific">Trichonephila clavata</name>
    <name type="common">Joro spider</name>
    <name type="synonym">Nephila clavata</name>
    <dbReference type="NCBI Taxonomy" id="2740835"/>
    <lineage>
        <taxon>Eukaryota</taxon>
        <taxon>Metazoa</taxon>
        <taxon>Ecdysozoa</taxon>
        <taxon>Arthropoda</taxon>
        <taxon>Chelicerata</taxon>
        <taxon>Arachnida</taxon>
        <taxon>Araneae</taxon>
        <taxon>Araneomorphae</taxon>
        <taxon>Entelegynae</taxon>
        <taxon>Araneoidea</taxon>
        <taxon>Nephilidae</taxon>
        <taxon>Trichonephila</taxon>
    </lineage>
</organism>
<proteinExistence type="predicted"/>
<name>A0A8X6HJ31_TRICU</name>